<keyword evidence="4" id="KW-1185">Reference proteome</keyword>
<evidence type="ECO:0000313" key="2">
    <source>
        <dbReference type="EMBL" id="CAK9041148.1"/>
    </source>
</evidence>
<reference evidence="2 4" key="1">
    <citation type="submission" date="2024-02" db="EMBL/GenBank/DDBJ databases">
        <authorList>
            <person name="Chen Y."/>
            <person name="Shah S."/>
            <person name="Dougan E. K."/>
            <person name="Thang M."/>
            <person name="Chan C."/>
        </authorList>
    </citation>
    <scope>NUCLEOTIDE SEQUENCE [LARGE SCALE GENOMIC DNA]</scope>
</reference>
<protein>
    <submittedName>
        <fullName evidence="2">Uncharacterized protein</fullName>
    </submittedName>
</protein>
<proteinExistence type="predicted"/>
<dbReference type="EMBL" id="CAXAMN010013558">
    <property type="protein sequence ID" value="CAK9041148.1"/>
    <property type="molecule type" value="Genomic_DNA"/>
</dbReference>
<name>A0ABP0LR12_9DINO</name>
<evidence type="ECO:0000256" key="1">
    <source>
        <dbReference type="SAM" id="MobiDB-lite"/>
    </source>
</evidence>
<dbReference type="EMBL" id="CAXAMN010014891">
    <property type="protein sequence ID" value="CAK9044564.1"/>
    <property type="molecule type" value="Genomic_DNA"/>
</dbReference>
<gene>
    <name evidence="2" type="ORF">CCMP2556_LOCUS22084</name>
    <name evidence="3" type="ORF">CCMP2556_LOCUS23434</name>
</gene>
<comment type="caution">
    <text evidence="2">The sequence shown here is derived from an EMBL/GenBank/DDBJ whole genome shotgun (WGS) entry which is preliminary data.</text>
</comment>
<evidence type="ECO:0000313" key="3">
    <source>
        <dbReference type="EMBL" id="CAK9044564.1"/>
    </source>
</evidence>
<feature type="region of interest" description="Disordered" evidence="1">
    <location>
        <begin position="22"/>
        <end position="47"/>
    </location>
</feature>
<evidence type="ECO:0000313" key="4">
    <source>
        <dbReference type="Proteomes" id="UP001642484"/>
    </source>
</evidence>
<organism evidence="2 4">
    <name type="scientific">Durusdinium trenchii</name>
    <dbReference type="NCBI Taxonomy" id="1381693"/>
    <lineage>
        <taxon>Eukaryota</taxon>
        <taxon>Sar</taxon>
        <taxon>Alveolata</taxon>
        <taxon>Dinophyceae</taxon>
        <taxon>Suessiales</taxon>
        <taxon>Symbiodiniaceae</taxon>
        <taxon>Durusdinium</taxon>
    </lineage>
</organism>
<accession>A0ABP0LR12</accession>
<dbReference type="Proteomes" id="UP001642484">
    <property type="component" value="Unassembled WGS sequence"/>
</dbReference>
<sequence>MFVAGAAASTQVPAIFQNLSTQGHQAHRPAPTDPRPRPAGLAPTGSESWRPMKLLGLGLLTALRTPGAVSLQHVPQTGNDFLRSSSMLQLSSMEMRSHTMRRLSRRWKHAHPAWSEPCRQLPLAERPSCERQVDRDLLNEKGWVQTEPRPARLRGARAASIKLKHD</sequence>